<name>A0AAT9I0E2_9ACTN</name>
<reference evidence="2" key="1">
    <citation type="submission" date="2024-06" db="EMBL/GenBank/DDBJ databases">
        <authorList>
            <consortium name="consrtm"/>
            <person name="Uemura M."/>
            <person name="Terahara T."/>
        </authorList>
    </citation>
    <scope>NUCLEOTIDE SEQUENCE</scope>
    <source>
        <strain evidence="2">KM77-8</strain>
        <plasmid evidence="2">pKM77-8_1</plasmid>
    </source>
</reference>
<protein>
    <recommendedName>
        <fullName evidence="3">Secreted protein</fullName>
    </recommendedName>
</protein>
<keyword evidence="2" id="KW-0614">Plasmid</keyword>
<evidence type="ECO:0008006" key="3">
    <source>
        <dbReference type="Google" id="ProtNLM"/>
    </source>
</evidence>
<evidence type="ECO:0000256" key="1">
    <source>
        <dbReference type="SAM" id="MobiDB-lite"/>
    </source>
</evidence>
<accession>A0AAT9I0E2</accession>
<dbReference type="AlphaFoldDB" id="A0AAT9I0E2"/>
<dbReference type="EMBL" id="AP035769">
    <property type="protein sequence ID" value="BFO23015.1"/>
    <property type="molecule type" value="Genomic_DNA"/>
</dbReference>
<proteinExistence type="predicted"/>
<geneLocation type="plasmid" evidence="2">
    <name>pKM77-8_1</name>
</geneLocation>
<organism evidence="2">
    <name type="scientific">Streptomyces haneummycinicus</name>
    <dbReference type="NCBI Taxonomy" id="3074435"/>
    <lineage>
        <taxon>Bacteria</taxon>
        <taxon>Bacillati</taxon>
        <taxon>Actinomycetota</taxon>
        <taxon>Actinomycetes</taxon>
        <taxon>Kitasatosporales</taxon>
        <taxon>Streptomycetaceae</taxon>
        <taxon>Streptomyces</taxon>
    </lineage>
</organism>
<evidence type="ECO:0000313" key="2">
    <source>
        <dbReference type="EMBL" id="BFO23015.1"/>
    </source>
</evidence>
<feature type="compositionally biased region" description="Polar residues" evidence="1">
    <location>
        <begin position="48"/>
        <end position="58"/>
    </location>
</feature>
<reference evidence="2" key="2">
    <citation type="submission" date="2024-07" db="EMBL/GenBank/DDBJ databases">
        <title>Streptomyces haneummycinica sp. nov., a new antibiotic-producing actinobacterium isolated from marine sediment.</title>
        <authorList>
            <person name="Uemura M."/>
            <person name="Hamada M."/>
            <person name="Hirano S."/>
            <person name="Kobayashi K."/>
            <person name="Ohshiro T."/>
            <person name="Kobayashi T."/>
            <person name="Terahara T."/>
        </authorList>
    </citation>
    <scope>NUCLEOTIDE SEQUENCE</scope>
    <source>
        <strain evidence="2">KM77-8</strain>
        <plasmid evidence="2">pKM77-8_1</plasmid>
    </source>
</reference>
<gene>
    <name evidence="2" type="ORF">SHKM778_94030</name>
</gene>
<feature type="region of interest" description="Disordered" evidence="1">
    <location>
        <begin position="48"/>
        <end position="82"/>
    </location>
</feature>
<sequence>MVTGAGRGLVVAVEGVLVRLGLFDVRLGGTVGCHDAPPALLRHPSWARTSHQSVSPSGLTVHARPAERSSRPGIWQHRQEAP</sequence>